<dbReference type="Gene3D" id="2.60.120.260">
    <property type="entry name" value="Galactose-binding domain-like"/>
    <property type="match status" value="1"/>
</dbReference>
<dbReference type="SUPFAM" id="SSF51445">
    <property type="entry name" value="(Trans)glycosidases"/>
    <property type="match status" value="1"/>
</dbReference>
<dbReference type="InterPro" id="IPR017853">
    <property type="entry name" value="GH"/>
</dbReference>
<dbReference type="EMBL" id="AZFY01000073">
    <property type="protein sequence ID" value="KRM08755.1"/>
    <property type="molecule type" value="Genomic_DNA"/>
</dbReference>
<proteinExistence type="predicted"/>
<reference evidence="3" key="1">
    <citation type="journal article" date="2014" name="Genome Announc.">
        <title>Draft Genome Sequences of Two Lactobacillus Strains, L. farraginis JCM 14108T and L. composti JCM 14202T, Isolated from Compost of Distilled Shochu Residue.</title>
        <authorList>
            <person name="Yuki M."/>
            <person name="Oshima K."/>
            <person name="Suda W."/>
            <person name="Kitahara M."/>
            <person name="Kitamura K."/>
            <person name="Iida T."/>
            <person name="Hattori M."/>
            <person name="Ohkuma M."/>
        </authorList>
    </citation>
    <scope>NUCLEOTIDE SEQUENCE [LARGE SCALE GENOMIC DNA]</scope>
    <source>
        <strain evidence="3">JCM 14108</strain>
    </source>
</reference>
<sequence>MNWNRHRIAVVLATAALAALAIGLSGKTGHADTGQQITVNTGTAIRSSAQHVASGGLYGMYDQNTPNASLLAPLKPRVFTQAPPFGGQIPNGEPGPGGDFLKVAPTAKQIGAKVIVRLPDIYPKWPYNYSNEKDWLNRVKTMVTQVKDSGNADTVYAFELWNEPNGTWQGVNGNGHDSGWGDFYQTWRDTYKEVHSIMPNAKIIGPSLNSWQPTYMENFLTMARDSNTLPDIISWHQWGAATFPEQAKAFENMEQRLGIKPRPISINEYGDQQELAVPGQMLHYIQNFENVPAVDSACLAFWFNYGRMDNLLTDGQKPNGGYWLYKWYGDMTGQMDQTSTFQSNGLLASVANTTANKAQTSVLFGGTDGQVTINVNQLDPSQYNGTAQVKLEETPWYGVDTQASPTTIASGTLRVKNGQLTVPVKHLQASSGYRLSITPADTTSAKSSLSYAKTPADQPIRVEAENGNLTGSYSTILGSYASNNLFVGSKNHQTSEGSADTMTFNAPKAGRYMVNIGYANGGEVATNAVTINHHANGTIAFPNTTGWMTAVPNVNGTRKVIQYGTVNLKKGTNTIKLQAVAHSAELDYVSFTPLK</sequence>
<dbReference type="PROSITE" id="PS51175">
    <property type="entry name" value="CBM6"/>
    <property type="match status" value="1"/>
</dbReference>
<dbReference type="STRING" id="1423743.FD41_GL000073"/>
<gene>
    <name evidence="4" type="ORF">FD41_GL000073</name>
    <name evidence="3" type="ORF">JCM14108_1763</name>
</gene>
<dbReference type="Gene3D" id="3.20.20.80">
    <property type="entry name" value="Glycosidases"/>
    <property type="match status" value="1"/>
</dbReference>
<evidence type="ECO:0000313" key="5">
    <source>
        <dbReference type="Proteomes" id="UP000019488"/>
    </source>
</evidence>
<name>X0PAR4_9LACO</name>
<dbReference type="GO" id="GO:0016787">
    <property type="term" value="F:hydrolase activity"/>
    <property type="evidence" value="ECO:0007669"/>
    <property type="project" value="UniProtKB-KW"/>
</dbReference>
<evidence type="ECO:0000256" key="1">
    <source>
        <dbReference type="SAM" id="SignalP"/>
    </source>
</evidence>
<comment type="caution">
    <text evidence="3">The sequence shown here is derived from an EMBL/GenBank/DDBJ whole genome shotgun (WGS) entry which is preliminary data.</text>
</comment>
<dbReference type="AlphaFoldDB" id="X0PAR4"/>
<dbReference type="RefSeq" id="WP_051996075.1">
    <property type="nucleotide sequence ID" value="NZ_AZFY01000073.1"/>
</dbReference>
<dbReference type="eggNOG" id="COG3664">
    <property type="taxonomic scope" value="Bacteria"/>
</dbReference>
<keyword evidence="3" id="KW-0378">Hydrolase</keyword>
<protein>
    <submittedName>
        <fullName evidence="4">Carbohydrate binding module</fullName>
    </submittedName>
    <submittedName>
        <fullName evidence="3">Possible beta-xylosidase diverged, family 5/39 of glycosyl hydrolases and alpha-amylase C (Greek key) C-terminal domain</fullName>
    </submittedName>
</protein>
<evidence type="ECO:0000313" key="3">
    <source>
        <dbReference type="EMBL" id="GAF36779.1"/>
    </source>
</evidence>
<dbReference type="Proteomes" id="UP000051966">
    <property type="component" value="Unassembled WGS sequence"/>
</dbReference>
<dbReference type="GO" id="GO:0030246">
    <property type="term" value="F:carbohydrate binding"/>
    <property type="evidence" value="ECO:0007669"/>
    <property type="project" value="InterPro"/>
</dbReference>
<dbReference type="InterPro" id="IPR008979">
    <property type="entry name" value="Galactose-bd-like_sf"/>
</dbReference>
<feature type="domain" description="CBM6" evidence="2">
    <location>
        <begin position="460"/>
        <end position="592"/>
    </location>
</feature>
<reference evidence="4 6" key="2">
    <citation type="journal article" date="2015" name="Genome Announc.">
        <title>Expanding the biotechnology potential of lactobacilli through comparative genomics of 213 strains and associated genera.</title>
        <authorList>
            <person name="Sun Z."/>
            <person name="Harris H.M."/>
            <person name="McCann A."/>
            <person name="Guo C."/>
            <person name="Argimon S."/>
            <person name="Zhang W."/>
            <person name="Yang X."/>
            <person name="Jeffery I.B."/>
            <person name="Cooney J.C."/>
            <person name="Kagawa T.F."/>
            <person name="Liu W."/>
            <person name="Song Y."/>
            <person name="Salvetti E."/>
            <person name="Wrobel A."/>
            <person name="Rasinkangas P."/>
            <person name="Parkhill J."/>
            <person name="Rea M.C."/>
            <person name="O'Sullivan O."/>
            <person name="Ritari J."/>
            <person name="Douillard F.P."/>
            <person name="Paul Ross R."/>
            <person name="Yang R."/>
            <person name="Briner A.E."/>
            <person name="Felis G.E."/>
            <person name="de Vos W.M."/>
            <person name="Barrangou R."/>
            <person name="Klaenhammer T.R."/>
            <person name="Caufield P.W."/>
            <person name="Cui Y."/>
            <person name="Zhang H."/>
            <person name="O'Toole P.W."/>
        </authorList>
    </citation>
    <scope>NUCLEOTIDE SEQUENCE [LARGE SCALE GENOMIC DNA]</scope>
    <source>
        <strain evidence="4 6">DSM 18382</strain>
    </source>
</reference>
<keyword evidence="6" id="KW-1185">Reference proteome</keyword>
<accession>X0PAR4</accession>
<dbReference type="PATRIC" id="fig|1423743.5.peg.75"/>
<dbReference type="Proteomes" id="UP000019488">
    <property type="component" value="Unassembled WGS sequence"/>
</dbReference>
<evidence type="ECO:0000313" key="4">
    <source>
        <dbReference type="EMBL" id="KRM08755.1"/>
    </source>
</evidence>
<keyword evidence="1" id="KW-0732">Signal</keyword>
<organism evidence="3 5">
    <name type="scientific">Lentilactobacillus farraginis DSM 18382 = JCM 14108</name>
    <dbReference type="NCBI Taxonomy" id="1423743"/>
    <lineage>
        <taxon>Bacteria</taxon>
        <taxon>Bacillati</taxon>
        <taxon>Bacillota</taxon>
        <taxon>Bacilli</taxon>
        <taxon>Lactobacillales</taxon>
        <taxon>Lactobacillaceae</taxon>
        <taxon>Lentilactobacillus</taxon>
    </lineage>
</organism>
<dbReference type="InterPro" id="IPR005084">
    <property type="entry name" value="CBM6"/>
</dbReference>
<dbReference type="OrthoDB" id="9760056at2"/>
<evidence type="ECO:0000259" key="2">
    <source>
        <dbReference type="PROSITE" id="PS51175"/>
    </source>
</evidence>
<evidence type="ECO:0000313" key="6">
    <source>
        <dbReference type="Proteomes" id="UP000051966"/>
    </source>
</evidence>
<dbReference type="EMBL" id="BAKI01000017">
    <property type="protein sequence ID" value="GAF36779.1"/>
    <property type="molecule type" value="Genomic_DNA"/>
</dbReference>
<feature type="signal peptide" evidence="1">
    <location>
        <begin position="1"/>
        <end position="31"/>
    </location>
</feature>
<dbReference type="SUPFAM" id="SSF49785">
    <property type="entry name" value="Galactose-binding domain-like"/>
    <property type="match status" value="1"/>
</dbReference>
<feature type="chain" id="PRO_5010514785" evidence="1">
    <location>
        <begin position="32"/>
        <end position="595"/>
    </location>
</feature>